<proteinExistence type="inferred from homology"/>
<evidence type="ECO:0000256" key="3">
    <source>
        <dbReference type="ARBA" id="ARBA00019890"/>
    </source>
</evidence>
<evidence type="ECO:0000256" key="8">
    <source>
        <dbReference type="ARBA" id="ARBA00023157"/>
    </source>
</evidence>
<gene>
    <name evidence="12" type="ORF">PSYICH_LOCUS11303</name>
</gene>
<keyword evidence="7" id="KW-0446">Lipid-binding</keyword>
<evidence type="ECO:0000259" key="11">
    <source>
        <dbReference type="Pfam" id="PF08212"/>
    </source>
</evidence>
<dbReference type="GO" id="GO:0031409">
    <property type="term" value="F:pigment binding"/>
    <property type="evidence" value="ECO:0007669"/>
    <property type="project" value="InterPro"/>
</dbReference>
<organism evidence="12 13">
    <name type="scientific">Psylliodes chrysocephalus</name>
    <dbReference type="NCBI Taxonomy" id="3402493"/>
    <lineage>
        <taxon>Eukaryota</taxon>
        <taxon>Metazoa</taxon>
        <taxon>Ecdysozoa</taxon>
        <taxon>Arthropoda</taxon>
        <taxon>Hexapoda</taxon>
        <taxon>Insecta</taxon>
        <taxon>Pterygota</taxon>
        <taxon>Neoptera</taxon>
        <taxon>Endopterygota</taxon>
        <taxon>Coleoptera</taxon>
        <taxon>Polyphaga</taxon>
        <taxon>Cucujiformia</taxon>
        <taxon>Chrysomeloidea</taxon>
        <taxon>Chrysomelidae</taxon>
        <taxon>Galerucinae</taxon>
        <taxon>Alticini</taxon>
        <taxon>Psylliodes</taxon>
    </lineage>
</organism>
<comment type="similarity">
    <text evidence="2 10">Belongs to the calycin superfamily. Lipocalin family.</text>
</comment>
<evidence type="ECO:0000256" key="2">
    <source>
        <dbReference type="ARBA" id="ARBA00006889"/>
    </source>
</evidence>
<dbReference type="Proteomes" id="UP001153636">
    <property type="component" value="Chromosome 5"/>
</dbReference>
<keyword evidence="13" id="KW-1185">Reference proteome</keyword>
<feature type="chain" id="PRO_5040557506" description="Apolipoprotein D" evidence="10">
    <location>
        <begin position="17"/>
        <end position="183"/>
    </location>
</feature>
<dbReference type="InterPro" id="IPR003057">
    <property type="entry name" value="Invtbrt_color"/>
</dbReference>
<keyword evidence="9" id="KW-0325">Glycoprotein</keyword>
<dbReference type="SUPFAM" id="SSF50814">
    <property type="entry name" value="Lipocalins"/>
    <property type="match status" value="1"/>
</dbReference>
<evidence type="ECO:0000256" key="5">
    <source>
        <dbReference type="ARBA" id="ARBA00022525"/>
    </source>
</evidence>
<evidence type="ECO:0000313" key="12">
    <source>
        <dbReference type="EMBL" id="CAH1110834.1"/>
    </source>
</evidence>
<protein>
    <recommendedName>
        <fullName evidence="3">Apolipoprotein D</fullName>
    </recommendedName>
</protein>
<evidence type="ECO:0000256" key="6">
    <source>
        <dbReference type="ARBA" id="ARBA00022729"/>
    </source>
</evidence>
<dbReference type="GO" id="GO:0008289">
    <property type="term" value="F:lipid binding"/>
    <property type="evidence" value="ECO:0007669"/>
    <property type="project" value="UniProtKB-KW"/>
</dbReference>
<dbReference type="InterPro" id="IPR022271">
    <property type="entry name" value="Lipocalin_ApoD"/>
</dbReference>
<feature type="domain" description="Lipocalin/cytosolic fatty-acid binding" evidence="11">
    <location>
        <begin position="35"/>
        <end position="177"/>
    </location>
</feature>
<dbReference type="AlphaFoldDB" id="A0A9P0CYY9"/>
<dbReference type="GO" id="GO:0005576">
    <property type="term" value="C:extracellular region"/>
    <property type="evidence" value="ECO:0007669"/>
    <property type="project" value="UniProtKB-SubCell"/>
</dbReference>
<keyword evidence="6 10" id="KW-0732">Signal</keyword>
<sequence>MCFLIIIASILPICLGQIPSIGHECLTPEVVQNFNVAAYLGKWYEQEKYPVIFEIGGRCITAEYSLKDDGTVRVFNKMIVGARTSSIEGSAKLNSTNGEAKLEVTFNVPFAVRSPYWVVSTDYTSYTVVWACQELFGITGSTAWILTREQNPPDSLIEKAYNILKKYQIKTQFLTKTDQKNCS</sequence>
<dbReference type="PRINTS" id="PR01273">
    <property type="entry name" value="INVTBRTCOLOR"/>
</dbReference>
<evidence type="ECO:0000256" key="10">
    <source>
        <dbReference type="PIRNR" id="PIRNR036893"/>
    </source>
</evidence>
<reference evidence="12" key="1">
    <citation type="submission" date="2022-01" db="EMBL/GenBank/DDBJ databases">
        <authorList>
            <person name="King R."/>
        </authorList>
    </citation>
    <scope>NUCLEOTIDE SEQUENCE</scope>
</reference>
<dbReference type="Pfam" id="PF08212">
    <property type="entry name" value="Lipocalin_2"/>
    <property type="match status" value="1"/>
</dbReference>
<evidence type="ECO:0000256" key="4">
    <source>
        <dbReference type="ARBA" id="ARBA00022448"/>
    </source>
</evidence>
<dbReference type="GO" id="GO:0000302">
    <property type="term" value="P:response to reactive oxygen species"/>
    <property type="evidence" value="ECO:0007669"/>
    <property type="project" value="TreeGrafter"/>
</dbReference>
<name>A0A9P0CYY9_9CUCU</name>
<dbReference type="InterPro" id="IPR012674">
    <property type="entry name" value="Calycin"/>
</dbReference>
<keyword evidence="5" id="KW-0964">Secreted</keyword>
<comment type="subcellular location">
    <subcellularLocation>
        <location evidence="1">Secreted</location>
    </subcellularLocation>
</comment>
<evidence type="ECO:0000313" key="13">
    <source>
        <dbReference type="Proteomes" id="UP001153636"/>
    </source>
</evidence>
<dbReference type="CDD" id="cd19437">
    <property type="entry name" value="lipocalin_apoD-like"/>
    <property type="match status" value="1"/>
</dbReference>
<feature type="signal peptide" evidence="10">
    <location>
        <begin position="1"/>
        <end position="16"/>
    </location>
</feature>
<dbReference type="Gene3D" id="2.40.128.20">
    <property type="match status" value="1"/>
</dbReference>
<keyword evidence="8" id="KW-1015">Disulfide bond</keyword>
<dbReference type="FunFam" id="2.40.128.20:FF:000003">
    <property type="entry name" value="Apolipoprotein D"/>
    <property type="match status" value="1"/>
</dbReference>
<evidence type="ECO:0000256" key="7">
    <source>
        <dbReference type="ARBA" id="ARBA00023121"/>
    </source>
</evidence>
<dbReference type="EMBL" id="OV651817">
    <property type="protein sequence ID" value="CAH1110834.1"/>
    <property type="molecule type" value="Genomic_DNA"/>
</dbReference>
<dbReference type="OrthoDB" id="565904at2759"/>
<evidence type="ECO:0000256" key="9">
    <source>
        <dbReference type="ARBA" id="ARBA00023180"/>
    </source>
</evidence>
<keyword evidence="4" id="KW-0813">Transport</keyword>
<evidence type="ECO:0000256" key="1">
    <source>
        <dbReference type="ARBA" id="ARBA00004613"/>
    </source>
</evidence>
<dbReference type="PANTHER" id="PTHR10612:SF34">
    <property type="entry name" value="APOLIPOPROTEIN D"/>
    <property type="match status" value="1"/>
</dbReference>
<dbReference type="GO" id="GO:0005737">
    <property type="term" value="C:cytoplasm"/>
    <property type="evidence" value="ECO:0007669"/>
    <property type="project" value="TreeGrafter"/>
</dbReference>
<accession>A0A9P0CYY9</accession>
<dbReference type="PIRSF" id="PIRSF036893">
    <property type="entry name" value="Lipocalin_ApoD"/>
    <property type="match status" value="1"/>
</dbReference>
<dbReference type="PANTHER" id="PTHR10612">
    <property type="entry name" value="APOLIPOPROTEIN D"/>
    <property type="match status" value="1"/>
</dbReference>
<dbReference type="GO" id="GO:0006629">
    <property type="term" value="P:lipid metabolic process"/>
    <property type="evidence" value="ECO:0007669"/>
    <property type="project" value="TreeGrafter"/>
</dbReference>
<dbReference type="InterPro" id="IPR000566">
    <property type="entry name" value="Lipocln_cytosolic_FA-bd_dom"/>
</dbReference>